<proteinExistence type="predicted"/>
<dbReference type="SUPFAM" id="SSF159659">
    <property type="entry name" value="Cgl1923-like"/>
    <property type="match status" value="1"/>
</dbReference>
<accession>A0A8J8CD98</accession>
<feature type="coiled-coil region" evidence="1">
    <location>
        <begin position="212"/>
        <end position="239"/>
    </location>
</feature>
<evidence type="ECO:0000313" key="2">
    <source>
        <dbReference type="EMBL" id="MBX8632259.1"/>
    </source>
</evidence>
<dbReference type="Proteomes" id="UP000750197">
    <property type="component" value="Unassembled WGS sequence"/>
</dbReference>
<dbReference type="PANTHER" id="PTHR35610">
    <property type="entry name" value="3-ISOPROPYLMALATE DEHYDRATASE-RELATED"/>
    <property type="match status" value="1"/>
</dbReference>
<dbReference type="Gene3D" id="3.40.50.10900">
    <property type="entry name" value="PAC-like subunit"/>
    <property type="match status" value="1"/>
</dbReference>
<dbReference type="Proteomes" id="UP000716004">
    <property type="component" value="Unassembled WGS sequence"/>
</dbReference>
<name>A0A8J8CD98_9ARCH</name>
<keyword evidence="2" id="KW-0647">Proteasome</keyword>
<evidence type="ECO:0000256" key="1">
    <source>
        <dbReference type="SAM" id="Coils"/>
    </source>
</evidence>
<dbReference type="PANTHER" id="PTHR35610:SF3">
    <property type="entry name" value="PROTEASOME ASSEMBLY CHAPERONE FAMILY PROTEIN"/>
    <property type="match status" value="1"/>
</dbReference>
<dbReference type="InterPro" id="IPR019151">
    <property type="entry name" value="Proteasome_assmbl_chaperone_2"/>
</dbReference>
<dbReference type="EMBL" id="JAHEAC010000039">
    <property type="protein sequence ID" value="MBX8644125.1"/>
    <property type="molecule type" value="Genomic_DNA"/>
</dbReference>
<dbReference type="InterPro" id="IPR038389">
    <property type="entry name" value="PSMG2_sf"/>
</dbReference>
<dbReference type="Pfam" id="PF09754">
    <property type="entry name" value="PAC2"/>
    <property type="match status" value="1"/>
</dbReference>
<sequence length="245" mass="26839">MSLVTTRKLKEVRLHNGVLIESSTGIGMVAGIAANHIISNHSMDQVAAMDSEEFPPVSMVFNARPKLPSRIYCSQELNLAIFTSEIPLPVKTHRAVATELIRWGLEAGCRTFVSLDGIPSENENRNPAEKPGLWAVGTTENARKMIQEAKIQMLDNGMISGVSAIMLNEGRMNQYDVIGLFAESLVDVPDAAAAAALVEALNSLFKPFDFSIKPLLEEASQIQAQMEKLRRQAEPAIKEPYGLYS</sequence>
<dbReference type="GO" id="GO:0000502">
    <property type="term" value="C:proteasome complex"/>
    <property type="evidence" value="ECO:0007669"/>
    <property type="project" value="UniProtKB-KW"/>
</dbReference>
<reference evidence="3" key="1">
    <citation type="submission" date="2021-05" db="EMBL/GenBank/DDBJ databases">
        <title>Genomic insights into ecological role and evolution of a novel Thermoplasmata order Candidatus Sysuiplasmatales.</title>
        <authorList>
            <person name="Yuan Y."/>
        </authorList>
    </citation>
    <scope>NUCLEOTIDE SEQUENCE</scope>
    <source>
        <strain evidence="3">TUT19-bin139</strain>
        <strain evidence="2">YP2-bin.285</strain>
    </source>
</reference>
<protein>
    <submittedName>
        <fullName evidence="3">PAC2 family protein</fullName>
    </submittedName>
    <submittedName>
        <fullName evidence="2">Proteasome assembly chaperone family protein</fullName>
    </submittedName>
</protein>
<evidence type="ECO:0000313" key="3">
    <source>
        <dbReference type="EMBL" id="MBX8644125.1"/>
    </source>
</evidence>
<organism evidence="3 4">
    <name type="scientific">Candidatus Sysuiplasma superficiale</name>
    <dbReference type="NCBI Taxonomy" id="2823368"/>
    <lineage>
        <taxon>Archaea</taxon>
        <taxon>Methanobacteriati</taxon>
        <taxon>Thermoplasmatota</taxon>
        <taxon>Thermoplasmata</taxon>
        <taxon>Candidatus Sysuiplasmatales</taxon>
        <taxon>Candidatus Sysuiplasmataceae</taxon>
        <taxon>Candidatus Sysuiplasma</taxon>
    </lineage>
</organism>
<dbReference type="EMBL" id="JAGVSJ010000019">
    <property type="protein sequence ID" value="MBX8632259.1"/>
    <property type="molecule type" value="Genomic_DNA"/>
</dbReference>
<comment type="caution">
    <text evidence="3">The sequence shown here is derived from an EMBL/GenBank/DDBJ whole genome shotgun (WGS) entry which is preliminary data.</text>
</comment>
<gene>
    <name evidence="2" type="ORF">J9259_07080</name>
    <name evidence="3" type="ORF">KIY12_05300</name>
</gene>
<dbReference type="AlphaFoldDB" id="A0A8J8CD98"/>
<keyword evidence="1" id="KW-0175">Coiled coil</keyword>
<evidence type="ECO:0000313" key="4">
    <source>
        <dbReference type="Proteomes" id="UP000750197"/>
    </source>
</evidence>